<reference evidence="1" key="1">
    <citation type="submission" date="2020-08" db="EMBL/GenBank/DDBJ databases">
        <title>Genome sequencing and assembly of the red palm weevil Rhynchophorus ferrugineus.</title>
        <authorList>
            <person name="Dias G.B."/>
            <person name="Bergman C.M."/>
            <person name="Manee M."/>
        </authorList>
    </citation>
    <scope>NUCLEOTIDE SEQUENCE</scope>
    <source>
        <strain evidence="1">AA-2017</strain>
        <tissue evidence="1">Whole larva</tissue>
    </source>
</reference>
<dbReference type="EMBL" id="JAACXV010000377">
    <property type="protein sequence ID" value="KAF7279014.1"/>
    <property type="molecule type" value="Genomic_DNA"/>
</dbReference>
<dbReference type="Proteomes" id="UP000625711">
    <property type="component" value="Unassembled WGS sequence"/>
</dbReference>
<evidence type="ECO:0000313" key="2">
    <source>
        <dbReference type="Proteomes" id="UP000625711"/>
    </source>
</evidence>
<name>A0A834MI30_RHYFE</name>
<keyword evidence="2" id="KW-1185">Reference proteome</keyword>
<proteinExistence type="predicted"/>
<protein>
    <submittedName>
        <fullName evidence="1">Uncharacterized protein</fullName>
    </submittedName>
</protein>
<organism evidence="1 2">
    <name type="scientific">Rhynchophorus ferrugineus</name>
    <name type="common">Red palm weevil</name>
    <name type="synonym">Curculio ferrugineus</name>
    <dbReference type="NCBI Taxonomy" id="354439"/>
    <lineage>
        <taxon>Eukaryota</taxon>
        <taxon>Metazoa</taxon>
        <taxon>Ecdysozoa</taxon>
        <taxon>Arthropoda</taxon>
        <taxon>Hexapoda</taxon>
        <taxon>Insecta</taxon>
        <taxon>Pterygota</taxon>
        <taxon>Neoptera</taxon>
        <taxon>Endopterygota</taxon>
        <taxon>Coleoptera</taxon>
        <taxon>Polyphaga</taxon>
        <taxon>Cucujiformia</taxon>
        <taxon>Curculionidae</taxon>
        <taxon>Dryophthorinae</taxon>
        <taxon>Rhynchophorus</taxon>
    </lineage>
</organism>
<dbReference type="AlphaFoldDB" id="A0A834MI30"/>
<gene>
    <name evidence="1" type="ORF">GWI33_007655</name>
</gene>
<evidence type="ECO:0000313" key="1">
    <source>
        <dbReference type="EMBL" id="KAF7279014.1"/>
    </source>
</evidence>
<comment type="caution">
    <text evidence="1">The sequence shown here is derived from an EMBL/GenBank/DDBJ whole genome shotgun (WGS) entry which is preliminary data.</text>
</comment>
<sequence>MQRMLPKKPSREIDLLSLSPLGSSELSKKMDIWRLQAACDKIIGWAKQWRIKPNEIKYVLKKPWQQYNE</sequence>
<accession>A0A834MI30</accession>